<name>A0ACB9L2J5_9MYRT</name>
<proteinExistence type="predicted"/>
<reference evidence="2" key="1">
    <citation type="journal article" date="2023" name="Front. Plant Sci.">
        <title>Chromosomal-level genome assembly of Melastoma candidum provides insights into trichome evolution.</title>
        <authorList>
            <person name="Zhong Y."/>
            <person name="Wu W."/>
            <person name="Sun C."/>
            <person name="Zou P."/>
            <person name="Liu Y."/>
            <person name="Dai S."/>
            <person name="Zhou R."/>
        </authorList>
    </citation>
    <scope>NUCLEOTIDE SEQUENCE [LARGE SCALE GENOMIC DNA]</scope>
</reference>
<dbReference type="EMBL" id="CM042891">
    <property type="protein sequence ID" value="KAI4303193.1"/>
    <property type="molecule type" value="Genomic_DNA"/>
</dbReference>
<protein>
    <submittedName>
        <fullName evidence="1">Uncharacterized protein</fullName>
    </submittedName>
</protein>
<keyword evidence="2" id="KW-1185">Reference proteome</keyword>
<sequence>MEYRVLEINVISASDLKKSNLFTKMDAYAVVSLSGDPRLGLQKFKTNVDRQGGTDPSWNFPVKFRIDEAAAKQNRLTITFLIRCKRALGDKDIGTVVVPVQELYDGTDVTDGAAATQMKSVTYQVRKPSGKPKGALYFSYKFGETEKIPYVDPAAAVAAVPVAYPAGTSAAYPPPPPPHPAYAYPAQPYPGNAYGGYPPPPPQPGYVYPPPPQAGYGYPQPQQQRNRNNMGLGLGAGLLGGVLGGLLIGDLVSDAGAYDAGYDGGFGDGMGF</sequence>
<dbReference type="Proteomes" id="UP001057402">
    <property type="component" value="Chromosome 12"/>
</dbReference>
<evidence type="ECO:0000313" key="1">
    <source>
        <dbReference type="EMBL" id="KAI4303193.1"/>
    </source>
</evidence>
<accession>A0ACB9L2J5</accession>
<gene>
    <name evidence="1" type="ORF">MLD38_038854</name>
</gene>
<evidence type="ECO:0000313" key="2">
    <source>
        <dbReference type="Proteomes" id="UP001057402"/>
    </source>
</evidence>
<organism evidence="1 2">
    <name type="scientific">Melastoma candidum</name>
    <dbReference type="NCBI Taxonomy" id="119954"/>
    <lineage>
        <taxon>Eukaryota</taxon>
        <taxon>Viridiplantae</taxon>
        <taxon>Streptophyta</taxon>
        <taxon>Embryophyta</taxon>
        <taxon>Tracheophyta</taxon>
        <taxon>Spermatophyta</taxon>
        <taxon>Magnoliopsida</taxon>
        <taxon>eudicotyledons</taxon>
        <taxon>Gunneridae</taxon>
        <taxon>Pentapetalae</taxon>
        <taxon>rosids</taxon>
        <taxon>malvids</taxon>
        <taxon>Myrtales</taxon>
        <taxon>Melastomataceae</taxon>
        <taxon>Melastomatoideae</taxon>
        <taxon>Melastomateae</taxon>
        <taxon>Melastoma</taxon>
    </lineage>
</organism>
<comment type="caution">
    <text evidence="1">The sequence shown here is derived from an EMBL/GenBank/DDBJ whole genome shotgun (WGS) entry which is preliminary data.</text>
</comment>